<name>A0A8S5RVC4_9CAUD</name>
<evidence type="ECO:0000313" key="1">
    <source>
        <dbReference type="EMBL" id="DAF42709.1"/>
    </source>
</evidence>
<organism evidence="1">
    <name type="scientific">Siphoviridae sp. ctHip2</name>
    <dbReference type="NCBI Taxonomy" id="2827830"/>
    <lineage>
        <taxon>Viruses</taxon>
        <taxon>Duplodnaviria</taxon>
        <taxon>Heunggongvirae</taxon>
        <taxon>Uroviricota</taxon>
        <taxon>Caudoviricetes</taxon>
    </lineage>
</organism>
<proteinExistence type="predicted"/>
<sequence length="36" mass="4333">MATTTHHSSTTHSPSHHYYCYRFPRPLRYHGYTSNH</sequence>
<accession>A0A8S5RVC4</accession>
<dbReference type="EMBL" id="BK032497">
    <property type="protein sequence ID" value="DAF42709.1"/>
    <property type="molecule type" value="Genomic_DNA"/>
</dbReference>
<protein>
    <submittedName>
        <fullName evidence="1">Uncharacterized protein</fullName>
    </submittedName>
</protein>
<reference evidence="1" key="1">
    <citation type="journal article" date="2021" name="Proc. Natl. Acad. Sci. U.S.A.">
        <title>A Catalog of Tens of Thousands of Viruses from Human Metagenomes Reveals Hidden Associations with Chronic Diseases.</title>
        <authorList>
            <person name="Tisza M.J."/>
            <person name="Buck C.B."/>
        </authorList>
    </citation>
    <scope>NUCLEOTIDE SEQUENCE</scope>
    <source>
        <strain evidence="1">CtHip2</strain>
    </source>
</reference>